<organism evidence="2 3">
    <name type="scientific">Levilactobacillus brevis KB290</name>
    <dbReference type="NCBI Taxonomy" id="1001583"/>
    <lineage>
        <taxon>Bacteria</taxon>
        <taxon>Bacillati</taxon>
        <taxon>Bacillota</taxon>
        <taxon>Bacilli</taxon>
        <taxon>Lactobacillales</taxon>
        <taxon>Lactobacillaceae</taxon>
        <taxon>Levilactobacillus</taxon>
    </lineage>
</organism>
<proteinExistence type="predicted"/>
<gene>
    <name evidence="2" type="ORF">LVISKB_0522</name>
</gene>
<dbReference type="KEGG" id="lbk:LVISKB_0522"/>
<dbReference type="HOGENOM" id="CLU_044180_1_1_9"/>
<dbReference type="PATRIC" id="fig|1001583.3.peg.516"/>
<feature type="domain" description="Bacterial archaeo-eukaryotic release factor family 6" evidence="1">
    <location>
        <begin position="153"/>
        <end position="286"/>
    </location>
</feature>
<dbReference type="Pfam" id="PF18848">
    <property type="entry name" value="baeRF_family6"/>
    <property type="match status" value="1"/>
</dbReference>
<reference evidence="2 3" key="1">
    <citation type="journal article" date="2013" name="PLoS ONE">
        <title>Genomic Analysis by Deep Sequencing of the Probiotic Lactobacillus brevis KB290 Harboring Nine Plasmids Reveals Genomic Stability.</title>
        <authorList>
            <person name="Fukao M."/>
            <person name="Oshima K."/>
            <person name="Morita H."/>
            <person name="Toh H."/>
            <person name="Suda W."/>
            <person name="Kim S.W."/>
            <person name="Suzuki S."/>
            <person name="Yakabe T."/>
            <person name="Hattori M."/>
            <person name="Yajima N."/>
        </authorList>
    </citation>
    <scope>NUCLEOTIDE SEQUENCE [LARGE SCALE GENOMIC DNA]</scope>
    <source>
        <strain evidence="2 3">KB290</strain>
    </source>
</reference>
<protein>
    <recommendedName>
        <fullName evidence="1">Bacterial archaeo-eukaryotic release factor family 6 domain-containing protein</fullName>
    </recommendedName>
</protein>
<evidence type="ECO:0000313" key="2">
    <source>
        <dbReference type="EMBL" id="BAN06157.1"/>
    </source>
</evidence>
<dbReference type="AlphaFoldDB" id="M5ACW0"/>
<evidence type="ECO:0000313" key="3">
    <source>
        <dbReference type="Proteomes" id="UP000012042"/>
    </source>
</evidence>
<dbReference type="Proteomes" id="UP000012042">
    <property type="component" value="Chromosome"/>
</dbReference>
<sequence length="410" mass="44960">MACVQYGCMLLCTYRFDTNKLIANHYGGIIMANNFDLHAALTLATKPGPFVTMTLPVTGIPATDRTQFNSLLKQGKEQLEKVAPDRTWSAYAESFTPFEHGPLTNGSATGLLIMAGASDSYHYWLHTPVAATVTVTYQPNVLPILQAQDKTSDYDILLLGRDAFDLAQVRNGRPEMVNLPVDAPVTLEKALGSELRDRGRWQRSAGEHTQYSGTGSLDTAREADQRNYFMMVDAYVSQHYSNVDQVPLILVANASDQGNFRKFAQNAYLDHVVRVVQGPNLAAANQTLAALALSITEQRHQQATQIRRDAYAKVRQNQQVVQDLGPLATAAVQGQVAKLWLRDDASQPGHLTEKGTVMTATALSRQNNLYNDLALQVSRLGGQVEVLPADAMPTSNPVAAQLRLRETVAH</sequence>
<evidence type="ECO:0000259" key="1">
    <source>
        <dbReference type="Pfam" id="PF18848"/>
    </source>
</evidence>
<dbReference type="InterPro" id="IPR040628">
    <property type="entry name" value="BaeRF_family6"/>
</dbReference>
<name>M5ACW0_LEVBR</name>
<dbReference type="EMBL" id="AP012167">
    <property type="protein sequence ID" value="BAN06157.1"/>
    <property type="molecule type" value="Genomic_DNA"/>
</dbReference>
<accession>M5ACW0</accession>